<dbReference type="InterPro" id="IPR016024">
    <property type="entry name" value="ARM-type_fold"/>
</dbReference>
<dbReference type="Pfam" id="PF10521">
    <property type="entry name" value="Tti2"/>
    <property type="match status" value="1"/>
</dbReference>
<dbReference type="FunCoup" id="A0A6J2WDA9">
    <property type="interactions" value="907"/>
</dbReference>
<sequence length="506" mass="56889">MDLTDILQELKIKDASAPEGLPGLSSCPVAEVLCQIQERFDDKGSAEHRPNILKSTERLFSNGDVHWLFDDANSDLRSVYEELLESLIQYAALPVCETDSGTLPEDRYEDIPAKAQAVNATLLTLSRRLENAAESLASSGESTFVRTLTRSLAPILCTFAVTHLQNQPWTNEASRRDALELLTSVVRATGGGSVLDLLCGKSGGDQRGVLGSILDTLQPELTKDKWKQNQALKHVFSWLLVQVGRPWLADYLEKVFPPSLLISDDYRTENKVLGVHCLHHIIQNVPAADLRQYNRAQVLYHALFNHLYTPEAPLIQVVLPCIIDLLAVLEKRPAHTGLPRKPNRYDEVLRLVLTHMEMEHKLALRRIYASNLVIFIEKMGIVIARHLKRLEKVIVGYLEISDGPEEKARISILDALEKLLQIAWPRMECRMGVLTRSLLRFLCDVESEPLAPKLREELMNRASRCLMLLDRCTEGKLKEQLVEVDGSCVSDAVLKCIQTVTLVQED</sequence>
<dbReference type="InParanoid" id="A0A6J2WDA9"/>
<evidence type="ECO:0000313" key="2">
    <source>
        <dbReference type="Proteomes" id="UP000504632"/>
    </source>
</evidence>
<evidence type="ECO:0000313" key="3">
    <source>
        <dbReference type="RefSeq" id="XP_030641361.1"/>
    </source>
</evidence>
<dbReference type="AlphaFoldDB" id="A0A6J2WDA9"/>
<reference evidence="3" key="1">
    <citation type="submission" date="2025-08" db="UniProtKB">
        <authorList>
            <consortium name="RefSeq"/>
        </authorList>
    </citation>
    <scope>IDENTIFICATION</scope>
</reference>
<proteinExistence type="inferred from homology"/>
<gene>
    <name evidence="3" type="primary">tti2</name>
</gene>
<dbReference type="SUPFAM" id="SSF48371">
    <property type="entry name" value="ARM repeat"/>
    <property type="match status" value="1"/>
</dbReference>
<accession>A0A6J2WDA9</accession>
<evidence type="ECO:0000256" key="1">
    <source>
        <dbReference type="ARBA" id="ARBA00034736"/>
    </source>
</evidence>
<dbReference type="GeneID" id="115821694"/>
<protein>
    <submittedName>
        <fullName evidence="3">TELO2-interacting protein 2</fullName>
    </submittedName>
</protein>
<dbReference type="GO" id="GO:0005634">
    <property type="term" value="C:nucleus"/>
    <property type="evidence" value="ECO:0007669"/>
    <property type="project" value="TreeGrafter"/>
</dbReference>
<name>A0A6J2WDA9_CHACN</name>
<dbReference type="PANTHER" id="PTHR32226:SF2">
    <property type="entry name" value="TELO2-INTERACTING PROTEIN 2"/>
    <property type="match status" value="1"/>
</dbReference>
<dbReference type="Proteomes" id="UP000504632">
    <property type="component" value="Chromosome 1"/>
</dbReference>
<dbReference type="PANTHER" id="PTHR32226">
    <property type="entry name" value="TELO2-INTERACTING PROTEIN 2"/>
    <property type="match status" value="1"/>
</dbReference>
<comment type="similarity">
    <text evidence="1">Belongs to the TTI2 family.</text>
</comment>
<dbReference type="RefSeq" id="XP_030641361.1">
    <property type="nucleotide sequence ID" value="XM_030785501.1"/>
</dbReference>
<dbReference type="CTD" id="80185"/>
<dbReference type="GO" id="GO:0005829">
    <property type="term" value="C:cytosol"/>
    <property type="evidence" value="ECO:0007669"/>
    <property type="project" value="TreeGrafter"/>
</dbReference>
<organism evidence="2 3">
    <name type="scientific">Chanos chanos</name>
    <name type="common">Milkfish</name>
    <name type="synonym">Mugil chanos</name>
    <dbReference type="NCBI Taxonomy" id="29144"/>
    <lineage>
        <taxon>Eukaryota</taxon>
        <taxon>Metazoa</taxon>
        <taxon>Chordata</taxon>
        <taxon>Craniata</taxon>
        <taxon>Vertebrata</taxon>
        <taxon>Euteleostomi</taxon>
        <taxon>Actinopterygii</taxon>
        <taxon>Neopterygii</taxon>
        <taxon>Teleostei</taxon>
        <taxon>Ostariophysi</taxon>
        <taxon>Gonorynchiformes</taxon>
        <taxon>Chanidae</taxon>
        <taxon>Chanos</taxon>
    </lineage>
</organism>
<keyword evidence="2" id="KW-1185">Reference proteome</keyword>
<dbReference type="OrthoDB" id="6417021at2759"/>
<dbReference type="InterPro" id="IPR018870">
    <property type="entry name" value="Tti2"/>
</dbReference>
<dbReference type="GO" id="GO:0110078">
    <property type="term" value="C:TTT Hsp90 cochaperone complex"/>
    <property type="evidence" value="ECO:0007669"/>
    <property type="project" value="InterPro"/>
</dbReference>